<keyword evidence="7" id="KW-1185">Reference proteome</keyword>
<dbReference type="SMART" id="SM00065">
    <property type="entry name" value="GAF"/>
    <property type="match status" value="1"/>
</dbReference>
<comment type="caution">
    <text evidence="6">The sequence shown here is derived from an EMBL/GenBank/DDBJ whole genome shotgun (WGS) entry which is preliminary data.</text>
</comment>
<dbReference type="SUPFAM" id="SSF55781">
    <property type="entry name" value="GAF domain-like"/>
    <property type="match status" value="1"/>
</dbReference>
<keyword evidence="3" id="KW-0805">Transcription regulation</keyword>
<keyword evidence="2" id="KW-0418">Kinase</keyword>
<dbReference type="Pfam" id="PF03861">
    <property type="entry name" value="ANTAR"/>
    <property type="match status" value="1"/>
</dbReference>
<evidence type="ECO:0000256" key="4">
    <source>
        <dbReference type="ARBA" id="ARBA00023163"/>
    </source>
</evidence>
<dbReference type="InterPro" id="IPR036388">
    <property type="entry name" value="WH-like_DNA-bd_sf"/>
</dbReference>
<dbReference type="InterPro" id="IPR012074">
    <property type="entry name" value="GAF_ANTAR"/>
</dbReference>
<protein>
    <submittedName>
        <fullName evidence="6">GAF and ANTAR domain-containing protein</fullName>
    </submittedName>
</protein>
<evidence type="ECO:0000259" key="5">
    <source>
        <dbReference type="PROSITE" id="PS50921"/>
    </source>
</evidence>
<dbReference type="GO" id="GO:0016301">
    <property type="term" value="F:kinase activity"/>
    <property type="evidence" value="ECO:0007669"/>
    <property type="project" value="UniProtKB-KW"/>
</dbReference>
<dbReference type="Gene3D" id="1.10.10.10">
    <property type="entry name" value="Winged helix-like DNA-binding domain superfamily/Winged helix DNA-binding domain"/>
    <property type="match status" value="1"/>
</dbReference>
<organism evidence="6 7">
    <name type="scientific">[Mycobacterium] manitobense</name>
    <dbReference type="NCBI Taxonomy" id="190147"/>
    <lineage>
        <taxon>Bacteria</taxon>
        <taxon>Bacillati</taxon>
        <taxon>Actinomycetota</taxon>
        <taxon>Actinomycetes</taxon>
        <taxon>Mycobacteriales</taxon>
        <taxon>Mycobacteriaceae</taxon>
        <taxon>Mycolicibacterium</taxon>
    </lineage>
</organism>
<evidence type="ECO:0000313" key="7">
    <source>
        <dbReference type="Proteomes" id="UP001140293"/>
    </source>
</evidence>
<dbReference type="AlphaFoldDB" id="A0A9X2YLC0"/>
<dbReference type="InterPro" id="IPR011006">
    <property type="entry name" value="CheY-like_superfamily"/>
</dbReference>
<dbReference type="Proteomes" id="UP001140293">
    <property type="component" value="Unassembled WGS sequence"/>
</dbReference>
<reference evidence="6" key="2">
    <citation type="journal article" date="2022" name="BMC Genomics">
        <title>Comparative genome analysis of mycobacteria focusing on tRNA and non-coding RNA.</title>
        <authorList>
            <person name="Behra P.R.K."/>
            <person name="Pettersson B.M.F."/>
            <person name="Ramesh M."/>
            <person name="Das S."/>
            <person name="Dasgupta S."/>
            <person name="Kirsebom L.A."/>
        </authorList>
    </citation>
    <scope>NUCLEOTIDE SEQUENCE</scope>
    <source>
        <strain evidence="6">DSM 44615</strain>
    </source>
</reference>
<sequence length="268" mass="28883">MHDYERQPGRAVPPEPELSRAELDEHEADLYAGLSGVAGIVAGAKPVNELMQEVAEFAVQAIPGMQGAGLTVVDKVGDTPRIESWAVTADFVRQIDSVQYETTGEGPCITSMRSRCPVVSGSLGCDPRWPHFGGHVARMGVHSALSLPLIVGDDVIGAINGYAFDRDAFAEHAVQLGAQFAGPAAVSVYNARLLARAQKRTDQLRLALESRAVIDQAIGILRSRTGGTAEEAFDRLIRISQTENAKLRDVADRMVEEAVRRARARTRG</sequence>
<dbReference type="Pfam" id="PF13185">
    <property type="entry name" value="GAF_2"/>
    <property type="match status" value="1"/>
</dbReference>
<dbReference type="InterPro" id="IPR005561">
    <property type="entry name" value="ANTAR"/>
</dbReference>
<evidence type="ECO:0000256" key="2">
    <source>
        <dbReference type="ARBA" id="ARBA00022777"/>
    </source>
</evidence>
<dbReference type="SMART" id="SM01012">
    <property type="entry name" value="ANTAR"/>
    <property type="match status" value="1"/>
</dbReference>
<evidence type="ECO:0000256" key="1">
    <source>
        <dbReference type="ARBA" id="ARBA00022679"/>
    </source>
</evidence>
<name>A0A9X2YLC0_9MYCO</name>
<dbReference type="GO" id="GO:0003723">
    <property type="term" value="F:RNA binding"/>
    <property type="evidence" value="ECO:0007669"/>
    <property type="project" value="InterPro"/>
</dbReference>
<dbReference type="SUPFAM" id="SSF52172">
    <property type="entry name" value="CheY-like"/>
    <property type="match status" value="1"/>
</dbReference>
<reference evidence="6" key="1">
    <citation type="submission" date="2020-07" db="EMBL/GenBank/DDBJ databases">
        <authorList>
            <person name="Pettersson B.M.F."/>
            <person name="Behra P.R.K."/>
            <person name="Ramesh M."/>
            <person name="Das S."/>
            <person name="Dasgupta S."/>
            <person name="Kirsebom L.A."/>
        </authorList>
    </citation>
    <scope>NUCLEOTIDE SEQUENCE</scope>
    <source>
        <strain evidence="6">DSM 44615</strain>
    </source>
</reference>
<dbReference type="Gene3D" id="3.30.450.40">
    <property type="match status" value="1"/>
</dbReference>
<dbReference type="InterPro" id="IPR003018">
    <property type="entry name" value="GAF"/>
</dbReference>
<evidence type="ECO:0000256" key="3">
    <source>
        <dbReference type="ARBA" id="ARBA00023015"/>
    </source>
</evidence>
<proteinExistence type="predicted"/>
<dbReference type="PROSITE" id="PS50921">
    <property type="entry name" value="ANTAR"/>
    <property type="match status" value="1"/>
</dbReference>
<dbReference type="RefSeq" id="WP_264011717.1">
    <property type="nucleotide sequence ID" value="NZ_JACKSJ010000047.1"/>
</dbReference>
<evidence type="ECO:0000313" key="6">
    <source>
        <dbReference type="EMBL" id="MCV7169525.1"/>
    </source>
</evidence>
<accession>A0A9X2YLC0</accession>
<keyword evidence="4" id="KW-0804">Transcription</keyword>
<dbReference type="EMBL" id="JACKSJ010000047">
    <property type="protein sequence ID" value="MCV7169525.1"/>
    <property type="molecule type" value="Genomic_DNA"/>
</dbReference>
<gene>
    <name evidence="6" type="ORF">H7I41_06270</name>
</gene>
<feature type="domain" description="ANTAR" evidence="5">
    <location>
        <begin position="194"/>
        <end position="255"/>
    </location>
</feature>
<dbReference type="InterPro" id="IPR029016">
    <property type="entry name" value="GAF-like_dom_sf"/>
</dbReference>
<dbReference type="PIRSF" id="PIRSF036625">
    <property type="entry name" value="GAF_ANTAR"/>
    <property type="match status" value="1"/>
</dbReference>
<keyword evidence="1" id="KW-0808">Transferase</keyword>